<dbReference type="PANTHER" id="PTHR24286:SF228">
    <property type="entry name" value="C-22 STEROL DESATURASE ERG5"/>
    <property type="match status" value="1"/>
</dbReference>
<dbReference type="Pfam" id="PF00067">
    <property type="entry name" value="p450"/>
    <property type="match status" value="1"/>
</dbReference>
<dbReference type="PRINTS" id="PR00463">
    <property type="entry name" value="EP450I"/>
</dbReference>
<dbReference type="Proteomes" id="UP000246740">
    <property type="component" value="Unassembled WGS sequence"/>
</dbReference>
<keyword evidence="5 6" id="KW-0408">Iron</keyword>
<dbReference type="InterPro" id="IPR036396">
    <property type="entry name" value="Cyt_P450_sf"/>
</dbReference>
<evidence type="ECO:0000256" key="1">
    <source>
        <dbReference type="ARBA" id="ARBA00001971"/>
    </source>
</evidence>
<dbReference type="OrthoDB" id="1055148at2759"/>
<dbReference type="GO" id="GO:0004497">
    <property type="term" value="F:monooxygenase activity"/>
    <property type="evidence" value="ECO:0007669"/>
    <property type="project" value="UniProtKB-KW"/>
</dbReference>
<evidence type="ECO:0000256" key="5">
    <source>
        <dbReference type="ARBA" id="ARBA00023004"/>
    </source>
</evidence>
<dbReference type="SUPFAM" id="SSF48264">
    <property type="entry name" value="Cytochrome P450"/>
    <property type="match status" value="1"/>
</dbReference>
<keyword evidence="6 7" id="KW-0349">Heme</keyword>
<feature type="binding site" description="axial binding residue" evidence="6">
    <location>
        <position position="463"/>
    </location>
    <ligand>
        <name>heme</name>
        <dbReference type="ChEBI" id="CHEBI:30413"/>
    </ligand>
    <ligandPart>
        <name>Fe</name>
        <dbReference type="ChEBI" id="CHEBI:18248"/>
    </ligandPart>
</feature>
<dbReference type="GO" id="GO:0020037">
    <property type="term" value="F:heme binding"/>
    <property type="evidence" value="ECO:0007669"/>
    <property type="project" value="InterPro"/>
</dbReference>
<keyword evidence="8" id="KW-0472">Membrane</keyword>
<keyword evidence="4 7" id="KW-0560">Oxidoreductase</keyword>
<evidence type="ECO:0000313" key="10">
    <source>
        <dbReference type="Proteomes" id="UP000246740"/>
    </source>
</evidence>
<evidence type="ECO:0000256" key="3">
    <source>
        <dbReference type="ARBA" id="ARBA00022723"/>
    </source>
</evidence>
<protein>
    <submittedName>
        <fullName evidence="9">Cytochrome P450</fullName>
    </submittedName>
</protein>
<dbReference type="PANTHER" id="PTHR24286">
    <property type="entry name" value="CYTOCHROME P450 26"/>
    <property type="match status" value="1"/>
</dbReference>
<evidence type="ECO:0000256" key="4">
    <source>
        <dbReference type="ARBA" id="ARBA00023002"/>
    </source>
</evidence>
<proteinExistence type="inferred from homology"/>
<feature type="transmembrane region" description="Helical" evidence="8">
    <location>
        <begin position="296"/>
        <end position="319"/>
    </location>
</feature>
<dbReference type="STRING" id="1882483.A0A317XJ51"/>
<evidence type="ECO:0000256" key="2">
    <source>
        <dbReference type="ARBA" id="ARBA00010617"/>
    </source>
</evidence>
<keyword evidence="8" id="KW-0812">Transmembrane</keyword>
<keyword evidence="10" id="KW-1185">Reference proteome</keyword>
<dbReference type="GO" id="GO:0016705">
    <property type="term" value="F:oxidoreductase activity, acting on paired donors, with incorporation or reduction of molecular oxygen"/>
    <property type="evidence" value="ECO:0007669"/>
    <property type="project" value="InterPro"/>
</dbReference>
<keyword evidence="3 6" id="KW-0479">Metal-binding</keyword>
<comment type="similarity">
    <text evidence="2 7">Belongs to the cytochrome P450 family.</text>
</comment>
<dbReference type="InterPro" id="IPR017972">
    <property type="entry name" value="Cyt_P450_CS"/>
</dbReference>
<name>A0A317XJ51_9BASI</name>
<dbReference type="InterPro" id="IPR001128">
    <property type="entry name" value="Cyt_P450"/>
</dbReference>
<dbReference type="PROSITE" id="PS00086">
    <property type="entry name" value="CYTOCHROME_P450"/>
    <property type="match status" value="1"/>
</dbReference>
<accession>A0A317XJ51</accession>
<evidence type="ECO:0000256" key="8">
    <source>
        <dbReference type="SAM" id="Phobius"/>
    </source>
</evidence>
<sequence length="529" mass="60063">MIEVSTSGGLSSSPYFWAVAAVLVAILFNNLLRAPSSLRRDASPIKAYSDAVLPGIGPIELYEKRNSFLRSIFGDPESWHKSPPKQTAVRVNSRGHIMTITNNPKVDGKVFFNDRGLDFNNAYEVMFAGIPQLPEWISKPKPDEVTGAAGFVYNLKLAVKPERLQNNIPHMVAHAVNLFKTLPAHNGRFTVHDTIYPLVFQISVLFVGLAEHARDINAVRKMEGPFWTFADNVGFMPTHFPLFPVPSTVKKWYGAVKMSAEIRGTLQKRRQENRREDDYIQEMIDRGASDRVIEDFIMGGLFAAIINTTGVASYFLLFLHSDPVARDRVRSEFESVFRRAAEERGDDYDSLSLQEKLERTPLEVWESSLPYYEHVLDETLRILMTSLIFRRKLQTDSKASQTESVISGERINNKEFIGFWLGSAHRNSTIYTDPEKFDPGRFERGEGRGDNEFVPWGAGRHVCLGMRFAKLEIKTVHAAFLLAFPTARCVDRNNAPYSPDNVPYPEKESEHRRLPQHPVWIAYDSNHLA</sequence>
<dbReference type="CDD" id="cd00302">
    <property type="entry name" value="cytochrome_P450"/>
    <property type="match status" value="1"/>
</dbReference>
<dbReference type="GO" id="GO:0005506">
    <property type="term" value="F:iron ion binding"/>
    <property type="evidence" value="ECO:0007669"/>
    <property type="project" value="InterPro"/>
</dbReference>
<gene>
    <name evidence="9" type="ORF">BCV70DRAFT_202133</name>
</gene>
<dbReference type="InParanoid" id="A0A317XJ51"/>
<reference evidence="9 10" key="1">
    <citation type="journal article" date="2018" name="Mol. Biol. Evol.">
        <title>Broad Genomic Sampling Reveals a Smut Pathogenic Ancestry of the Fungal Clade Ustilaginomycotina.</title>
        <authorList>
            <person name="Kijpornyongpan T."/>
            <person name="Mondo S.J."/>
            <person name="Barry K."/>
            <person name="Sandor L."/>
            <person name="Lee J."/>
            <person name="Lipzen A."/>
            <person name="Pangilinan J."/>
            <person name="LaButti K."/>
            <person name="Hainaut M."/>
            <person name="Henrissat B."/>
            <person name="Grigoriev I.V."/>
            <person name="Spatafora J.W."/>
            <person name="Aime M.C."/>
        </authorList>
    </citation>
    <scope>NUCLEOTIDE SEQUENCE [LARGE SCALE GENOMIC DNA]</scope>
    <source>
        <strain evidence="9 10">MCA 3645</strain>
    </source>
</reference>
<comment type="cofactor">
    <cofactor evidence="1 6">
        <name>heme</name>
        <dbReference type="ChEBI" id="CHEBI:30413"/>
    </cofactor>
</comment>
<keyword evidence="8" id="KW-1133">Transmembrane helix</keyword>
<evidence type="ECO:0000313" key="9">
    <source>
        <dbReference type="EMBL" id="PWY98353.1"/>
    </source>
</evidence>
<keyword evidence="7" id="KW-0503">Monooxygenase</keyword>
<dbReference type="Gene3D" id="1.10.630.10">
    <property type="entry name" value="Cytochrome P450"/>
    <property type="match status" value="1"/>
</dbReference>
<evidence type="ECO:0000256" key="6">
    <source>
        <dbReference type="PIRSR" id="PIRSR602401-1"/>
    </source>
</evidence>
<dbReference type="InterPro" id="IPR002401">
    <property type="entry name" value="Cyt_P450_E_grp-I"/>
</dbReference>
<dbReference type="AlphaFoldDB" id="A0A317XJ51"/>
<dbReference type="EMBL" id="KZ819199">
    <property type="protein sequence ID" value="PWY98353.1"/>
    <property type="molecule type" value="Genomic_DNA"/>
</dbReference>
<dbReference type="GO" id="GO:0016125">
    <property type="term" value="P:sterol metabolic process"/>
    <property type="evidence" value="ECO:0007669"/>
    <property type="project" value="TreeGrafter"/>
</dbReference>
<evidence type="ECO:0000256" key="7">
    <source>
        <dbReference type="RuleBase" id="RU000461"/>
    </source>
</evidence>
<feature type="transmembrane region" description="Helical" evidence="8">
    <location>
        <begin position="15"/>
        <end position="32"/>
    </location>
</feature>
<organism evidence="9 10">
    <name type="scientific">Testicularia cyperi</name>
    <dbReference type="NCBI Taxonomy" id="1882483"/>
    <lineage>
        <taxon>Eukaryota</taxon>
        <taxon>Fungi</taxon>
        <taxon>Dikarya</taxon>
        <taxon>Basidiomycota</taxon>
        <taxon>Ustilaginomycotina</taxon>
        <taxon>Ustilaginomycetes</taxon>
        <taxon>Ustilaginales</taxon>
        <taxon>Anthracoideaceae</taxon>
        <taxon>Testicularia</taxon>
    </lineage>
</organism>